<dbReference type="Pfam" id="PF00534">
    <property type="entry name" value="Glycos_transf_1"/>
    <property type="match status" value="1"/>
</dbReference>
<feature type="domain" description="Glycosyl transferase family 1" evidence="2">
    <location>
        <begin position="187"/>
        <end position="336"/>
    </location>
</feature>
<keyword evidence="1" id="KW-0808">Transferase</keyword>
<dbReference type="EMBL" id="CP124855">
    <property type="protein sequence ID" value="WHF53046.1"/>
    <property type="molecule type" value="Genomic_DNA"/>
</dbReference>
<proteinExistence type="predicted"/>
<feature type="domain" description="Glycosyltransferase subfamily 4-like N-terminal" evidence="3">
    <location>
        <begin position="101"/>
        <end position="168"/>
    </location>
</feature>
<dbReference type="Proteomes" id="UP001241656">
    <property type="component" value="Chromosome"/>
</dbReference>
<evidence type="ECO:0000313" key="5">
    <source>
        <dbReference type="Proteomes" id="UP001241656"/>
    </source>
</evidence>
<reference evidence="4 5" key="1">
    <citation type="submission" date="2023-05" db="EMBL/GenBank/DDBJ databases">
        <title>Genomic insight into Chryseobacterium sp. wdc7 isolated forest soil (Gotjawal).</title>
        <authorList>
            <person name="Park S.-J."/>
        </authorList>
    </citation>
    <scope>NUCLEOTIDE SEQUENCE [LARGE SCALE GENOMIC DNA]</scope>
    <source>
        <strain evidence="5">wdc7</strain>
    </source>
</reference>
<dbReference type="InterPro" id="IPR028098">
    <property type="entry name" value="Glyco_trans_4-like_N"/>
</dbReference>
<gene>
    <name evidence="4" type="ORF">QGN23_07185</name>
</gene>
<evidence type="ECO:0000313" key="4">
    <source>
        <dbReference type="EMBL" id="WHF53046.1"/>
    </source>
</evidence>
<dbReference type="Pfam" id="PF13439">
    <property type="entry name" value="Glyco_transf_4"/>
    <property type="match status" value="1"/>
</dbReference>
<name>A0ABY8RGV7_9FLAO</name>
<dbReference type="RefSeq" id="WP_282906297.1">
    <property type="nucleotide sequence ID" value="NZ_CP124855.1"/>
</dbReference>
<organism evidence="4 5">
    <name type="scientific">Chryseobacterium gotjawalense</name>
    <dbReference type="NCBI Taxonomy" id="3042315"/>
    <lineage>
        <taxon>Bacteria</taxon>
        <taxon>Pseudomonadati</taxon>
        <taxon>Bacteroidota</taxon>
        <taxon>Flavobacteriia</taxon>
        <taxon>Flavobacteriales</taxon>
        <taxon>Weeksellaceae</taxon>
        <taxon>Chryseobacterium group</taxon>
        <taxon>Chryseobacterium</taxon>
    </lineage>
</organism>
<evidence type="ECO:0000259" key="3">
    <source>
        <dbReference type="Pfam" id="PF13439"/>
    </source>
</evidence>
<dbReference type="Gene3D" id="3.40.50.2000">
    <property type="entry name" value="Glycogen Phosphorylase B"/>
    <property type="match status" value="2"/>
</dbReference>
<sequence length="362" mass="41793">MINIIFDNIIFSLQRSGGGSVYWNELIKRFIISKENCIFFDHGNNSLNFFRNELQLKIVKKETAFNLKIRRYLPFTKKISNKTIFHSSYYRYSNSKYAINVTTIHDLTAEKFRSGLARWINLQQKKQAVRKSKGIICISENTKKDLLHYIPEASTKEIRVIYNGVSDDYFKIDNDFDISLKDRRFKALQNGKYVLYVGHRSHYKNFDIAVKGMQECIKDYQFVIVGEPLSSTENSLVEKYLGSGYTVLSGLKNSKLNLLYNKAFALLYPSSYEGFGIPILEAMKTHCPVIANHSSSIPEVAGDAAILIGDIAPEKIGKAIKHLEEHDFRQELIKKGILQSAKFSWDKTSEEYLNFYKDLYEE</sequence>
<evidence type="ECO:0000259" key="2">
    <source>
        <dbReference type="Pfam" id="PF00534"/>
    </source>
</evidence>
<dbReference type="PANTHER" id="PTHR46401:SF2">
    <property type="entry name" value="GLYCOSYLTRANSFERASE WBBK-RELATED"/>
    <property type="match status" value="1"/>
</dbReference>
<protein>
    <submittedName>
        <fullName evidence="4">Glycosyltransferase family 1 protein</fullName>
    </submittedName>
</protein>
<dbReference type="InterPro" id="IPR001296">
    <property type="entry name" value="Glyco_trans_1"/>
</dbReference>
<keyword evidence="5" id="KW-1185">Reference proteome</keyword>
<dbReference type="CDD" id="cd03809">
    <property type="entry name" value="GT4_MtfB-like"/>
    <property type="match status" value="1"/>
</dbReference>
<dbReference type="PANTHER" id="PTHR46401">
    <property type="entry name" value="GLYCOSYLTRANSFERASE WBBK-RELATED"/>
    <property type="match status" value="1"/>
</dbReference>
<evidence type="ECO:0000256" key="1">
    <source>
        <dbReference type="ARBA" id="ARBA00022679"/>
    </source>
</evidence>
<accession>A0ABY8RGV7</accession>
<dbReference type="SUPFAM" id="SSF53756">
    <property type="entry name" value="UDP-Glycosyltransferase/glycogen phosphorylase"/>
    <property type="match status" value="1"/>
</dbReference>